<evidence type="ECO:0000313" key="2">
    <source>
        <dbReference type="EMBL" id="NVO65903.1"/>
    </source>
</evidence>
<dbReference type="OrthoDB" id="197151at2157"/>
<dbReference type="RefSeq" id="WP_176787449.1">
    <property type="nucleotide sequence ID" value="NZ_JABXWR010000001.1"/>
</dbReference>
<protein>
    <submittedName>
        <fullName evidence="2">MBL fold metallo-hydrolase</fullName>
    </submittedName>
</protein>
<dbReference type="Pfam" id="PF00753">
    <property type="entry name" value="Lactamase_B"/>
    <property type="match status" value="1"/>
</dbReference>
<proteinExistence type="predicted"/>
<dbReference type="GO" id="GO:0016787">
    <property type="term" value="F:hydrolase activity"/>
    <property type="evidence" value="ECO:0007669"/>
    <property type="project" value="UniProtKB-KW"/>
</dbReference>
<sequence>MESQEEKYSFIARMPDRPGSLQRAAEIIKRYGGNINRIQFSRCIDPSTVFFEVTALPQDYIAVQYELSAIGYLQTGLPAISFLKFHAHLPHTPGALSDFLALTTEAGANIAHIDFDDAGKHPDRLTVSLSLEESGKVEALLNALKSRYPLEILDYDTTGNTLDETVFYICFAQRLRTMIGSAEDPFLLTLLQEINHIVQELTNRGEDPLQVFASIIEVGETLNRTSGEGFYADIQKIEVTPGVTLFCFQLPGGGNIFLFETPDEAMMVDTGYGIYYPDVIEMFRNYGIGDGTRLKRIVITHADADHCGAGGFYDIPAFMHRGTEAIIRSQNRATGSPSESSILEAVYTTIINLFSRFNPPENYTLFDRPSGERRGIFPVLGRFSFGGLTFEVLEALGGHIQGLVYLFCPEAGLLMTSDTVINFGSLTEARKKYNSLADFLVTSVNVDSGVAKQERRALQEIAAGVDAALAGTGRRCLICGGHGAVSVIEEGTLVTYGEIEHYARRA</sequence>
<dbReference type="InterPro" id="IPR050855">
    <property type="entry name" value="NDM-1-like"/>
</dbReference>
<accession>A0A7K4HKX2</accession>
<dbReference type="SUPFAM" id="SSF56281">
    <property type="entry name" value="Metallo-hydrolase/oxidoreductase"/>
    <property type="match status" value="1"/>
</dbReference>
<dbReference type="Proteomes" id="UP000570823">
    <property type="component" value="Unassembled WGS sequence"/>
</dbReference>
<dbReference type="InterPro" id="IPR036866">
    <property type="entry name" value="RibonucZ/Hydroxyglut_hydro"/>
</dbReference>
<dbReference type="EMBL" id="JABXWR010000001">
    <property type="protein sequence ID" value="NVO65903.1"/>
    <property type="molecule type" value="Genomic_DNA"/>
</dbReference>
<dbReference type="InterPro" id="IPR001279">
    <property type="entry name" value="Metallo-B-lactamas"/>
</dbReference>
<dbReference type="SMART" id="SM00849">
    <property type="entry name" value="Lactamase_B"/>
    <property type="match status" value="1"/>
</dbReference>
<feature type="domain" description="ACT" evidence="1">
    <location>
        <begin position="9"/>
        <end position="82"/>
    </location>
</feature>
<keyword evidence="2" id="KW-0378">Hydrolase</keyword>
<name>A0A7K4HKX2_9EURY</name>
<dbReference type="AlphaFoldDB" id="A0A7K4HKX2"/>
<keyword evidence="3" id="KW-1185">Reference proteome</keyword>
<gene>
    <name evidence="2" type="ORF">HWN36_00875</name>
</gene>
<dbReference type="Gene3D" id="3.60.15.10">
    <property type="entry name" value="Ribonuclease Z/Hydroxyacylglutathione hydrolase-like"/>
    <property type="match status" value="1"/>
</dbReference>
<evidence type="ECO:0000259" key="1">
    <source>
        <dbReference type="PROSITE" id="PS51671"/>
    </source>
</evidence>
<dbReference type="PANTHER" id="PTHR42951">
    <property type="entry name" value="METALLO-BETA-LACTAMASE DOMAIN-CONTAINING"/>
    <property type="match status" value="1"/>
</dbReference>
<dbReference type="InterPro" id="IPR002912">
    <property type="entry name" value="ACT_dom"/>
</dbReference>
<dbReference type="PANTHER" id="PTHR42951:SF14">
    <property type="entry name" value="METALLO-BETA-LACTAMASE SUPERFAMILY PROTEIN"/>
    <property type="match status" value="1"/>
</dbReference>
<reference evidence="2 3" key="1">
    <citation type="submission" date="2020-06" db="EMBL/GenBank/DDBJ databases">
        <title>Methanofollis fontis sp. nov., a methanogen isolated from marine sediments near a cold seep at Four-Way Closure Ridge offshore southwestern Taiwan.</title>
        <authorList>
            <person name="Chen S.-C."/>
            <person name="Teng N.-H."/>
            <person name="Lin Y.-S."/>
            <person name="Lai M.-C."/>
            <person name="Chen H.-H."/>
            <person name="Wang C.-C."/>
        </authorList>
    </citation>
    <scope>NUCLEOTIDE SEQUENCE [LARGE SCALE GENOMIC DNA]</scope>
    <source>
        <strain evidence="2 3">DSM 2702</strain>
    </source>
</reference>
<comment type="caution">
    <text evidence="2">The sequence shown here is derived from an EMBL/GenBank/DDBJ whole genome shotgun (WGS) entry which is preliminary data.</text>
</comment>
<evidence type="ECO:0000313" key="3">
    <source>
        <dbReference type="Proteomes" id="UP000570823"/>
    </source>
</evidence>
<organism evidence="2 3">
    <name type="scientific">Methanofollis tationis</name>
    <dbReference type="NCBI Taxonomy" id="81417"/>
    <lineage>
        <taxon>Archaea</taxon>
        <taxon>Methanobacteriati</taxon>
        <taxon>Methanobacteriota</taxon>
        <taxon>Stenosarchaea group</taxon>
        <taxon>Methanomicrobia</taxon>
        <taxon>Methanomicrobiales</taxon>
        <taxon>Methanomicrobiaceae</taxon>
        <taxon>Methanofollis</taxon>
    </lineage>
</organism>
<dbReference type="PROSITE" id="PS51671">
    <property type="entry name" value="ACT"/>
    <property type="match status" value="1"/>
</dbReference>